<protein>
    <submittedName>
        <fullName evidence="1">Uncharacterized protein</fullName>
    </submittedName>
</protein>
<organism evidence="1 2">
    <name type="scientific">Paraburkholderia phymatum</name>
    <dbReference type="NCBI Taxonomy" id="148447"/>
    <lineage>
        <taxon>Bacteria</taxon>
        <taxon>Pseudomonadati</taxon>
        <taxon>Pseudomonadota</taxon>
        <taxon>Betaproteobacteria</taxon>
        <taxon>Burkholderiales</taxon>
        <taxon>Burkholderiaceae</taxon>
        <taxon>Paraburkholderia</taxon>
    </lineage>
</organism>
<sequence length="123" mass="12788">NAQGAFGASNLSPKPEAMAFATMTRALDGTNTLGRVKGTPGGTFAYAFQQLGDGKIVTAAWAHNNSQWPTSNGTYSQTYSTGYSLQVDNPGTSGNVTKIDGYGNTTTVPYSNGQVSLTLTEVP</sequence>
<proteinExistence type="predicted"/>
<comment type="caution">
    <text evidence="1">The sequence shown here is derived from an EMBL/GenBank/DDBJ whole genome shotgun (WGS) entry which is preliminary data.</text>
</comment>
<feature type="non-terminal residue" evidence="1">
    <location>
        <position position="123"/>
    </location>
</feature>
<feature type="non-terminal residue" evidence="1">
    <location>
        <position position="1"/>
    </location>
</feature>
<name>A0ACC6UDZ2_9BURK</name>
<keyword evidence="2" id="KW-1185">Reference proteome</keyword>
<gene>
    <name evidence="1" type="ORF">AB4Y32_40485</name>
</gene>
<dbReference type="EMBL" id="JBFRCH010000128">
    <property type="protein sequence ID" value="MEX3937905.1"/>
    <property type="molecule type" value="Genomic_DNA"/>
</dbReference>
<evidence type="ECO:0000313" key="1">
    <source>
        <dbReference type="EMBL" id="MEX3937905.1"/>
    </source>
</evidence>
<reference evidence="1" key="1">
    <citation type="submission" date="2024-07" db="EMBL/GenBank/DDBJ databases">
        <title>A survey of Mimosa microsymbionts across Brazilian biomes reveals a high diversity of Paraburkholderia nodulating endemic species, but also that Cupriavidus is common as a symbiont of widespread species.</title>
        <authorList>
            <person name="Rouws L."/>
            <person name="Barauna A."/>
            <person name="Beukes C."/>
            <person name="Rouws J.R.C."/>
            <person name="De Faria S.M."/>
            <person name="Gross E."/>
            <person name="Bueno Dos Reis Junior F."/>
            <person name="Simon M.F."/>
            <person name="Maluk M."/>
            <person name="Odee D.W."/>
            <person name="Kenicer G."/>
            <person name="Young J.P.W."/>
            <person name="Reis V.M."/>
            <person name="Zilli J."/>
            <person name="James E.K."/>
        </authorList>
    </citation>
    <scope>NUCLEOTIDE SEQUENCE</scope>
    <source>
        <strain evidence="1">EG181B</strain>
    </source>
</reference>
<evidence type="ECO:0000313" key="2">
    <source>
        <dbReference type="Proteomes" id="UP001558850"/>
    </source>
</evidence>
<dbReference type="Proteomes" id="UP001558850">
    <property type="component" value="Unassembled WGS sequence"/>
</dbReference>
<accession>A0ACC6UDZ2</accession>